<dbReference type="SMART" id="SM00342">
    <property type="entry name" value="HTH_ARAC"/>
    <property type="match status" value="1"/>
</dbReference>
<organism evidence="5 6">
    <name type="scientific">Roseibium hamelinense</name>
    <dbReference type="NCBI Taxonomy" id="150831"/>
    <lineage>
        <taxon>Bacteria</taxon>
        <taxon>Pseudomonadati</taxon>
        <taxon>Pseudomonadota</taxon>
        <taxon>Alphaproteobacteria</taxon>
        <taxon>Hyphomicrobiales</taxon>
        <taxon>Stappiaceae</taxon>
        <taxon>Roseibium</taxon>
    </lineage>
</organism>
<evidence type="ECO:0000259" key="4">
    <source>
        <dbReference type="PROSITE" id="PS01124"/>
    </source>
</evidence>
<evidence type="ECO:0000256" key="2">
    <source>
        <dbReference type="ARBA" id="ARBA00023125"/>
    </source>
</evidence>
<dbReference type="Pfam" id="PF12833">
    <property type="entry name" value="HTH_18"/>
    <property type="match status" value="1"/>
</dbReference>
<dbReference type="PANTHER" id="PTHR46796">
    <property type="entry name" value="HTH-TYPE TRANSCRIPTIONAL ACTIVATOR RHAS-RELATED"/>
    <property type="match status" value="1"/>
</dbReference>
<keyword evidence="6" id="KW-1185">Reference proteome</keyword>
<dbReference type="OrthoDB" id="9783876at2"/>
<keyword evidence="2" id="KW-0238">DNA-binding</keyword>
<sequence length="269" mass="28695">MDSILRTSFSGRLDRLSSLIERFRVHAVLGPIDGNVQGAISSNFFVLAMPDESLKLVFLPHGGAVQEVDGISVPNAMATTLVAADIQISGAGNHLVCALPERIEISLRDAPDLANVVAPLVEEVVRPRCGGQAVFHRLCEVVVIRLLRHALETGAADVGLLAGLAHPRLAAALVAMHEAPDRTWTLEQLASVAGMSRTQFAVTFKDVVGVTPGGYLSGWRLDVARIELENGAPVKVVAKMCGFSSAASFSRAFTRQYGHAPTQERRVSA</sequence>
<dbReference type="GO" id="GO:0043565">
    <property type="term" value="F:sequence-specific DNA binding"/>
    <property type="evidence" value="ECO:0007669"/>
    <property type="project" value="InterPro"/>
</dbReference>
<dbReference type="InterPro" id="IPR009057">
    <property type="entry name" value="Homeodomain-like_sf"/>
</dbReference>
<dbReference type="Pfam" id="PF12852">
    <property type="entry name" value="Cupin_6"/>
    <property type="match status" value="1"/>
</dbReference>
<comment type="caution">
    <text evidence="5">The sequence shown here is derived from an EMBL/GenBank/DDBJ whole genome shotgun (WGS) entry which is preliminary data.</text>
</comment>
<proteinExistence type="predicted"/>
<dbReference type="RefSeq" id="WP_145341654.1">
    <property type="nucleotide sequence ID" value="NZ_SMLY01000085.1"/>
</dbReference>
<protein>
    <submittedName>
        <fullName evidence="5">Transcriptional regulator, AraC family</fullName>
    </submittedName>
</protein>
<evidence type="ECO:0000313" key="5">
    <source>
        <dbReference type="EMBL" id="TWI90464.1"/>
    </source>
</evidence>
<evidence type="ECO:0000256" key="1">
    <source>
        <dbReference type="ARBA" id="ARBA00023015"/>
    </source>
</evidence>
<dbReference type="Proteomes" id="UP000320593">
    <property type="component" value="Unassembled WGS sequence"/>
</dbReference>
<reference evidence="5 6" key="1">
    <citation type="submission" date="2019-07" db="EMBL/GenBank/DDBJ databases">
        <title>Genomic Encyclopedia of Archaeal and Bacterial Type Strains, Phase II (KMG-II): from individual species to whole genera.</title>
        <authorList>
            <person name="Goeker M."/>
        </authorList>
    </citation>
    <scope>NUCLEOTIDE SEQUENCE [LARGE SCALE GENOMIC DNA]</scope>
    <source>
        <strain evidence="5 6">ATCC BAA-252</strain>
    </source>
</reference>
<dbReference type="SUPFAM" id="SSF46689">
    <property type="entry name" value="Homeodomain-like"/>
    <property type="match status" value="2"/>
</dbReference>
<dbReference type="Gene3D" id="1.10.10.60">
    <property type="entry name" value="Homeodomain-like"/>
    <property type="match status" value="2"/>
</dbReference>
<dbReference type="PANTHER" id="PTHR46796:SF7">
    <property type="entry name" value="ARAC FAMILY TRANSCRIPTIONAL REGULATOR"/>
    <property type="match status" value="1"/>
</dbReference>
<gene>
    <name evidence="5" type="ORF">JM93_01446</name>
</gene>
<evidence type="ECO:0000313" key="6">
    <source>
        <dbReference type="Proteomes" id="UP000320593"/>
    </source>
</evidence>
<keyword evidence="1" id="KW-0805">Transcription regulation</keyword>
<dbReference type="InterPro" id="IPR018060">
    <property type="entry name" value="HTH_AraC"/>
</dbReference>
<evidence type="ECO:0000256" key="3">
    <source>
        <dbReference type="ARBA" id="ARBA00023163"/>
    </source>
</evidence>
<feature type="domain" description="HTH araC/xylS-type" evidence="4">
    <location>
        <begin position="170"/>
        <end position="267"/>
    </location>
</feature>
<dbReference type="GO" id="GO:0003700">
    <property type="term" value="F:DNA-binding transcription factor activity"/>
    <property type="evidence" value="ECO:0007669"/>
    <property type="project" value="InterPro"/>
</dbReference>
<keyword evidence="3" id="KW-0804">Transcription</keyword>
<dbReference type="PROSITE" id="PS01124">
    <property type="entry name" value="HTH_ARAC_FAMILY_2"/>
    <property type="match status" value="1"/>
</dbReference>
<accession>A0A562TB13</accession>
<dbReference type="AlphaFoldDB" id="A0A562TB13"/>
<dbReference type="EMBL" id="VLLF01000002">
    <property type="protein sequence ID" value="TWI90464.1"/>
    <property type="molecule type" value="Genomic_DNA"/>
</dbReference>
<name>A0A562TB13_9HYPH</name>
<dbReference type="InterPro" id="IPR050204">
    <property type="entry name" value="AraC_XylS_family_regulators"/>
</dbReference>
<dbReference type="InterPro" id="IPR032783">
    <property type="entry name" value="AraC_lig"/>
</dbReference>